<dbReference type="Proteomes" id="UP000827721">
    <property type="component" value="Unassembled WGS sequence"/>
</dbReference>
<comment type="caution">
    <text evidence="1">The sequence shown here is derived from an EMBL/GenBank/DDBJ whole genome shotgun (WGS) entry which is preliminary data.</text>
</comment>
<keyword evidence="2" id="KW-1185">Reference proteome</keyword>
<protein>
    <submittedName>
        <fullName evidence="1">Uncharacterized protein</fullName>
    </submittedName>
</protein>
<dbReference type="EMBL" id="JAFEMO010000011">
    <property type="protein sequence ID" value="KAH7557430.1"/>
    <property type="molecule type" value="Genomic_DNA"/>
</dbReference>
<sequence>MDLVVEDNVDEQLKGIMGTSRNSDQGVVKEDMTAYDMGECYYEEKGTIFVLLREGLRLSLEILFLSSLPVKMQEMRHLLIRCTFENVAPLSFIENSSCKQGKIPRTVVDA</sequence>
<organism evidence="1 2">
    <name type="scientific">Xanthoceras sorbifolium</name>
    <dbReference type="NCBI Taxonomy" id="99658"/>
    <lineage>
        <taxon>Eukaryota</taxon>
        <taxon>Viridiplantae</taxon>
        <taxon>Streptophyta</taxon>
        <taxon>Embryophyta</taxon>
        <taxon>Tracheophyta</taxon>
        <taxon>Spermatophyta</taxon>
        <taxon>Magnoliopsida</taxon>
        <taxon>eudicotyledons</taxon>
        <taxon>Gunneridae</taxon>
        <taxon>Pentapetalae</taxon>
        <taxon>rosids</taxon>
        <taxon>malvids</taxon>
        <taxon>Sapindales</taxon>
        <taxon>Sapindaceae</taxon>
        <taxon>Xanthoceroideae</taxon>
        <taxon>Xanthoceras</taxon>
    </lineage>
</organism>
<evidence type="ECO:0000313" key="2">
    <source>
        <dbReference type="Proteomes" id="UP000827721"/>
    </source>
</evidence>
<gene>
    <name evidence="1" type="ORF">JRO89_XS11G0155000</name>
</gene>
<reference evidence="1 2" key="1">
    <citation type="submission" date="2021-02" db="EMBL/GenBank/DDBJ databases">
        <title>Plant Genome Project.</title>
        <authorList>
            <person name="Zhang R.-G."/>
        </authorList>
    </citation>
    <scope>NUCLEOTIDE SEQUENCE [LARGE SCALE GENOMIC DNA]</scope>
    <source>
        <tissue evidence="1">Leaves</tissue>
    </source>
</reference>
<accession>A0ABQ8HFN2</accession>
<proteinExistence type="predicted"/>
<name>A0ABQ8HFN2_9ROSI</name>
<evidence type="ECO:0000313" key="1">
    <source>
        <dbReference type="EMBL" id="KAH7557430.1"/>
    </source>
</evidence>